<evidence type="ECO:0000313" key="4">
    <source>
        <dbReference type="Proteomes" id="UP001279410"/>
    </source>
</evidence>
<proteinExistence type="predicted"/>
<reference evidence="3" key="1">
    <citation type="submission" date="2022-08" db="EMBL/GenBank/DDBJ databases">
        <title>Genome sequencing of akame (Lates japonicus).</title>
        <authorList>
            <person name="Hashiguchi Y."/>
            <person name="Takahashi H."/>
        </authorList>
    </citation>
    <scope>NUCLEOTIDE SEQUENCE</scope>
    <source>
        <strain evidence="3">Kochi</strain>
    </source>
</reference>
<dbReference type="PANTHER" id="PTHR23247">
    <property type="entry name" value="NY-REN-41 ANTIGEN L15 -RELATED"/>
    <property type="match status" value="1"/>
</dbReference>
<name>A0AAD3MST1_LATJO</name>
<keyword evidence="4" id="KW-1185">Reference proteome</keyword>
<evidence type="ECO:0000256" key="1">
    <source>
        <dbReference type="SAM" id="MobiDB-lite"/>
    </source>
</evidence>
<dbReference type="InterPro" id="IPR045323">
    <property type="entry name" value="CCDC34"/>
</dbReference>
<feature type="compositionally biased region" description="Basic residues" evidence="1">
    <location>
        <begin position="319"/>
        <end position="328"/>
    </location>
</feature>
<feature type="domain" description="Coiled-coil" evidence="2">
    <location>
        <begin position="129"/>
        <end position="303"/>
    </location>
</feature>
<dbReference type="PANTHER" id="PTHR23247:SF2">
    <property type="entry name" value="COILED-COIL DOMAIN-CONTAINING PROTEIN 34"/>
    <property type="match status" value="1"/>
</dbReference>
<feature type="compositionally biased region" description="Low complexity" evidence="1">
    <location>
        <begin position="285"/>
        <end position="306"/>
    </location>
</feature>
<dbReference type="Pfam" id="PF13904">
    <property type="entry name" value="CCDC34"/>
    <property type="match status" value="1"/>
</dbReference>
<feature type="region of interest" description="Disordered" evidence="1">
    <location>
        <begin position="194"/>
        <end position="352"/>
    </location>
</feature>
<feature type="compositionally biased region" description="Basic and acidic residues" evidence="1">
    <location>
        <begin position="41"/>
        <end position="52"/>
    </location>
</feature>
<dbReference type="EMBL" id="BRZM01000042">
    <property type="protein sequence ID" value="GLD60747.1"/>
    <property type="molecule type" value="Genomic_DNA"/>
</dbReference>
<comment type="caution">
    <text evidence="3">The sequence shown here is derived from an EMBL/GenBank/DDBJ whole genome shotgun (WGS) entry which is preliminary data.</text>
</comment>
<dbReference type="Proteomes" id="UP001279410">
    <property type="component" value="Unassembled WGS sequence"/>
</dbReference>
<organism evidence="3 4">
    <name type="scientific">Lates japonicus</name>
    <name type="common">Japanese lates</name>
    <dbReference type="NCBI Taxonomy" id="270547"/>
    <lineage>
        <taxon>Eukaryota</taxon>
        <taxon>Metazoa</taxon>
        <taxon>Chordata</taxon>
        <taxon>Craniata</taxon>
        <taxon>Vertebrata</taxon>
        <taxon>Euteleostomi</taxon>
        <taxon>Actinopterygii</taxon>
        <taxon>Neopterygii</taxon>
        <taxon>Teleostei</taxon>
        <taxon>Neoteleostei</taxon>
        <taxon>Acanthomorphata</taxon>
        <taxon>Carangaria</taxon>
        <taxon>Carangaria incertae sedis</taxon>
        <taxon>Centropomidae</taxon>
        <taxon>Lates</taxon>
    </lineage>
</organism>
<feature type="compositionally biased region" description="Polar residues" evidence="1">
    <location>
        <begin position="341"/>
        <end position="352"/>
    </location>
</feature>
<feature type="region of interest" description="Disordered" evidence="1">
    <location>
        <begin position="22"/>
        <end position="100"/>
    </location>
</feature>
<feature type="compositionally biased region" description="Polar residues" evidence="1">
    <location>
        <begin position="22"/>
        <end position="38"/>
    </location>
</feature>
<feature type="compositionally biased region" description="Basic and acidic residues" evidence="1">
    <location>
        <begin position="194"/>
        <end position="275"/>
    </location>
</feature>
<protein>
    <submittedName>
        <fullName evidence="3">Coiled-coil domain-containing protein 34-like isoform X1</fullName>
    </submittedName>
</protein>
<sequence length="352" mass="40985">MGNEVANKLVVAVEKATRNTAPLSSNIRTKGFSSTPLKTSRGKDFHTPRALDDGVISDDEDTFSLLSPIYHDSFDSDEEDLEPSPAEQTSPGQSDISGLNVSPVRCELPKTPLEQMFSEALQPAASHTLSAWEMWLVNKAKEDRLKLEKKAEEERLLKEKQEEEKREQEQKKIVMEEKIQEWLRMKREQEKLEQLVKQSKEEEELQRKLEKQREIEQKAQQKYKDWLQKKNQEKIEREKKEKEEAALKEEQEKERRERAEERFKEWLAKANEKSRASPKSPCYAKSPYDKSYPSPSFCNPIPWKPIHVPPPDTSLNKTSAKKLQKQRKSQQSPSTVFRLRNTVSGAQLLQRR</sequence>
<gene>
    <name evidence="3" type="ORF">AKAME5_001261700</name>
</gene>
<accession>A0AAD3MST1</accession>
<feature type="compositionally biased region" description="Polar residues" evidence="1">
    <location>
        <begin position="86"/>
        <end position="100"/>
    </location>
</feature>
<evidence type="ECO:0000313" key="3">
    <source>
        <dbReference type="EMBL" id="GLD60747.1"/>
    </source>
</evidence>
<dbReference type="InterPro" id="IPR025259">
    <property type="entry name" value="CCDC34/181"/>
</dbReference>
<dbReference type="AlphaFoldDB" id="A0AAD3MST1"/>
<evidence type="ECO:0000259" key="2">
    <source>
        <dbReference type="Pfam" id="PF13904"/>
    </source>
</evidence>